<name>A0ABS1E0V9_RUBGE</name>
<dbReference type="SUPFAM" id="SSF69279">
    <property type="entry name" value="Phage tail proteins"/>
    <property type="match status" value="2"/>
</dbReference>
<dbReference type="NCBIfam" id="TIGR01646">
    <property type="entry name" value="vgr_GE"/>
    <property type="match status" value="1"/>
</dbReference>
<dbReference type="Gene3D" id="2.40.50.230">
    <property type="entry name" value="Gp5 N-terminal domain"/>
    <property type="match status" value="1"/>
</dbReference>
<dbReference type="Gene3D" id="2.30.110.50">
    <property type="match status" value="1"/>
</dbReference>
<feature type="domain" description="Putative type VI secretion system Rhs element associated Vgr" evidence="3">
    <location>
        <begin position="594"/>
        <end position="700"/>
    </location>
</feature>
<feature type="non-terminal residue" evidence="4">
    <location>
        <position position="712"/>
    </location>
</feature>
<protein>
    <recommendedName>
        <fullName evidence="6">Rhs element Vgr protein</fullName>
    </recommendedName>
</protein>
<dbReference type="EMBL" id="NRRU01000199">
    <property type="protein sequence ID" value="MBK1715989.1"/>
    <property type="molecule type" value="Genomic_DNA"/>
</dbReference>
<gene>
    <name evidence="4" type="ORF">CKO43_24920</name>
</gene>
<reference evidence="4" key="2">
    <citation type="journal article" date="2020" name="Microorganisms">
        <title>Osmotic Adaptation and Compatible Solute Biosynthesis of Phototrophic Bacteria as Revealed from Genome Analyses.</title>
        <authorList>
            <person name="Imhoff J.F."/>
            <person name="Rahn T."/>
            <person name="Kunzel S."/>
            <person name="Keller A."/>
            <person name="Neulinger S.C."/>
        </authorList>
    </citation>
    <scope>NUCLEOTIDE SEQUENCE</scope>
    <source>
        <strain evidence="4">IM 151</strain>
    </source>
</reference>
<dbReference type="InterPro" id="IPR006531">
    <property type="entry name" value="Gp5/Vgr_OB"/>
</dbReference>
<sequence length="712" mass="74543">MNELSAGNTVAWRQLGGPAGDGWHGAAALTDTARLFRLVAPELPPGLLVEAWAACEALDGAGEMELLCVAPDAQLDPSTMLARPLALVATLADGQPFERRGLVVQAEAEDADGGFARYRLRVRSWLALLEHGLHSRLWQRRTLAEVLADVFEPYRPFANWRLADAVNAQLSRDAGHDAAGRRDCALQHRESDLGFVRRLLAAHGLVLRVDPATDTVHVLDDTRDPAQCPQDPSSERCGGLRLHRADPTEAEDAVLELACTTRLPPAGLVAASADAVAARTLHAAAAGAPGLRSRLAAGADAFQDGSAAHRRLQLLLQAQQARARFWHGRSTVRSFAAGRWFVLRGDAETPPLLLTRVLHVGCNDLTASTRRPPGRAHAPPSLHAHWLPRDLFAAAQAGGYANEFVAASRSLPWRPEAESRWPLHAGGRAIGVLGATVVGEPDAAPDSVCADALGRIRVRPDFLALEIESPGAATSAATGWLRVLQRWAGAGVGAQFLPRVGQRVLLDFLGGDVERPVVVGALYDGCGEGGMAPTPGGQPAAPRPEPPGGGDHHSGGQGNEVAGAHAPPWHGASPAPLAQGGQANAAAMSGFKSRELGAEGWNQLVFDDSDEALRVQLASTQAGSQLNLGRLVHQADNRRGSERGHGFELRTDAAGALRAAQGLLLTTRALAAACPAGDNAASVALLRQLGQLVQTLAEAAAVHATAGAGAAV</sequence>
<proteinExistence type="predicted"/>
<dbReference type="Pfam" id="PF13296">
    <property type="entry name" value="T6SS_Vgr"/>
    <property type="match status" value="1"/>
</dbReference>
<evidence type="ECO:0000313" key="5">
    <source>
        <dbReference type="Proteomes" id="UP001041814"/>
    </source>
</evidence>
<comment type="caution">
    <text evidence="4">The sequence shown here is derived from an EMBL/GenBank/DDBJ whole genome shotgun (WGS) entry which is preliminary data.</text>
</comment>
<keyword evidence="5" id="KW-1185">Reference proteome</keyword>
<dbReference type="Gene3D" id="3.55.50.10">
    <property type="entry name" value="Baseplate protein-like domains"/>
    <property type="match status" value="1"/>
</dbReference>
<dbReference type="InterPro" id="IPR037026">
    <property type="entry name" value="Vgr_OB-fold_dom_sf"/>
</dbReference>
<evidence type="ECO:0000259" key="2">
    <source>
        <dbReference type="Pfam" id="PF04717"/>
    </source>
</evidence>
<dbReference type="SUPFAM" id="SSF69255">
    <property type="entry name" value="gp5 N-terminal domain-like"/>
    <property type="match status" value="1"/>
</dbReference>
<dbReference type="Proteomes" id="UP001041814">
    <property type="component" value="Unassembled WGS sequence"/>
</dbReference>
<feature type="region of interest" description="Disordered" evidence="1">
    <location>
        <begin position="529"/>
        <end position="586"/>
    </location>
</feature>
<feature type="domain" description="Gp5/Type VI secretion system Vgr protein OB-fold" evidence="2">
    <location>
        <begin position="475"/>
        <end position="523"/>
    </location>
</feature>
<evidence type="ECO:0008006" key="6">
    <source>
        <dbReference type="Google" id="ProtNLM"/>
    </source>
</evidence>
<dbReference type="Pfam" id="PF04717">
    <property type="entry name" value="Phage_base_V"/>
    <property type="match status" value="1"/>
</dbReference>
<dbReference type="InterPro" id="IPR028244">
    <property type="entry name" value="T6SS_Rhs_Vgr_dom"/>
</dbReference>
<evidence type="ECO:0000259" key="3">
    <source>
        <dbReference type="Pfam" id="PF13296"/>
    </source>
</evidence>
<dbReference type="Pfam" id="PF05954">
    <property type="entry name" value="Phage_GPD"/>
    <property type="match status" value="1"/>
</dbReference>
<evidence type="ECO:0000313" key="4">
    <source>
        <dbReference type="EMBL" id="MBK1715989.1"/>
    </source>
</evidence>
<evidence type="ECO:0000256" key="1">
    <source>
        <dbReference type="SAM" id="MobiDB-lite"/>
    </source>
</evidence>
<dbReference type="Gene3D" id="4.10.220.110">
    <property type="match status" value="1"/>
</dbReference>
<dbReference type="RefSeq" id="WP_200380394.1">
    <property type="nucleotide sequence ID" value="NZ_NRRU01000199.1"/>
</dbReference>
<accession>A0ABS1E0V9</accession>
<organism evidence="4 5">
    <name type="scientific">Rubrivivax gelatinosus</name>
    <name type="common">Rhodocyclus gelatinosus</name>
    <name type="synonym">Rhodopseudomonas gelatinosa</name>
    <dbReference type="NCBI Taxonomy" id="28068"/>
    <lineage>
        <taxon>Bacteria</taxon>
        <taxon>Pseudomonadati</taxon>
        <taxon>Pseudomonadota</taxon>
        <taxon>Betaproteobacteria</taxon>
        <taxon>Burkholderiales</taxon>
        <taxon>Sphaerotilaceae</taxon>
        <taxon>Rubrivivax</taxon>
    </lineage>
</organism>
<dbReference type="InterPro" id="IPR006533">
    <property type="entry name" value="T6SS_Vgr_RhsGE"/>
</dbReference>
<reference evidence="4" key="1">
    <citation type="submission" date="2017-08" db="EMBL/GenBank/DDBJ databases">
        <authorList>
            <person name="Imhoff J.F."/>
            <person name="Rahn T."/>
            <person name="Kuenzel S."/>
            <person name="Neulinger S.C."/>
        </authorList>
    </citation>
    <scope>NUCLEOTIDE SEQUENCE</scope>
    <source>
        <strain evidence="4">IM 151</strain>
    </source>
</reference>